<dbReference type="InterPro" id="IPR018253">
    <property type="entry name" value="DnaJ_domain_CS"/>
</dbReference>
<protein>
    <recommendedName>
        <fullName evidence="2">J domain-containing protein</fullName>
    </recommendedName>
</protein>
<organism evidence="3">
    <name type="scientific">marine sediment metagenome</name>
    <dbReference type="NCBI Taxonomy" id="412755"/>
    <lineage>
        <taxon>unclassified sequences</taxon>
        <taxon>metagenomes</taxon>
        <taxon>ecological metagenomes</taxon>
    </lineage>
</organism>
<gene>
    <name evidence="3" type="ORF">S01H4_03231</name>
</gene>
<dbReference type="Pfam" id="PF00226">
    <property type="entry name" value="DnaJ"/>
    <property type="match status" value="1"/>
</dbReference>
<evidence type="ECO:0000259" key="2">
    <source>
        <dbReference type="PROSITE" id="PS50076"/>
    </source>
</evidence>
<dbReference type="SUPFAM" id="SSF46565">
    <property type="entry name" value="Chaperone J-domain"/>
    <property type="match status" value="1"/>
</dbReference>
<sequence length="108" mass="12732">MTKRDYYEVLGVPRSADNTQIKKSYRRLARKYHPDVNPDDPKAEDKFKEATEAYEVLSNSEKRNRYDMFCNLKFLYKISNNSSSKLSYVSSLTFSFRQKNLGIDMLLL</sequence>
<keyword evidence="1" id="KW-0143">Chaperone</keyword>
<name>X0YJA9_9ZZZZ</name>
<dbReference type="InterPro" id="IPR001623">
    <property type="entry name" value="DnaJ_domain"/>
</dbReference>
<dbReference type="PRINTS" id="PR00625">
    <property type="entry name" value="JDOMAIN"/>
</dbReference>
<dbReference type="AlphaFoldDB" id="X0YJA9"/>
<accession>X0YJA9</accession>
<dbReference type="InterPro" id="IPR051938">
    <property type="entry name" value="Apopto_cytoskel_mod"/>
</dbReference>
<dbReference type="CDD" id="cd06257">
    <property type="entry name" value="DnaJ"/>
    <property type="match status" value="1"/>
</dbReference>
<dbReference type="PANTHER" id="PTHR44145:SF3">
    <property type="entry name" value="DNAJ HOMOLOG SUBFAMILY A MEMBER 3, MITOCHONDRIAL"/>
    <property type="match status" value="1"/>
</dbReference>
<dbReference type="InterPro" id="IPR036869">
    <property type="entry name" value="J_dom_sf"/>
</dbReference>
<dbReference type="EMBL" id="BART01000775">
    <property type="protein sequence ID" value="GAG56164.1"/>
    <property type="molecule type" value="Genomic_DNA"/>
</dbReference>
<dbReference type="PANTHER" id="PTHR44145">
    <property type="entry name" value="DNAJ HOMOLOG SUBFAMILY A MEMBER 3, MITOCHONDRIAL"/>
    <property type="match status" value="1"/>
</dbReference>
<reference evidence="3" key="1">
    <citation type="journal article" date="2014" name="Front. Microbiol.">
        <title>High frequency of phylogenetically diverse reductive dehalogenase-homologous genes in deep subseafloor sedimentary metagenomes.</title>
        <authorList>
            <person name="Kawai M."/>
            <person name="Futagami T."/>
            <person name="Toyoda A."/>
            <person name="Takaki Y."/>
            <person name="Nishi S."/>
            <person name="Hori S."/>
            <person name="Arai W."/>
            <person name="Tsubouchi T."/>
            <person name="Morono Y."/>
            <person name="Uchiyama I."/>
            <person name="Ito T."/>
            <person name="Fujiyama A."/>
            <person name="Inagaki F."/>
            <person name="Takami H."/>
        </authorList>
    </citation>
    <scope>NUCLEOTIDE SEQUENCE</scope>
    <source>
        <strain evidence="3">Expedition CK06-06</strain>
    </source>
</reference>
<evidence type="ECO:0000313" key="3">
    <source>
        <dbReference type="EMBL" id="GAG56164.1"/>
    </source>
</evidence>
<feature type="domain" description="J" evidence="2">
    <location>
        <begin position="5"/>
        <end position="70"/>
    </location>
</feature>
<dbReference type="PROSITE" id="PS50076">
    <property type="entry name" value="DNAJ_2"/>
    <property type="match status" value="1"/>
</dbReference>
<comment type="caution">
    <text evidence="3">The sequence shown here is derived from an EMBL/GenBank/DDBJ whole genome shotgun (WGS) entry which is preliminary data.</text>
</comment>
<dbReference type="PROSITE" id="PS00636">
    <property type="entry name" value="DNAJ_1"/>
    <property type="match status" value="1"/>
</dbReference>
<dbReference type="SMART" id="SM00271">
    <property type="entry name" value="DnaJ"/>
    <property type="match status" value="1"/>
</dbReference>
<evidence type="ECO:0000256" key="1">
    <source>
        <dbReference type="ARBA" id="ARBA00023186"/>
    </source>
</evidence>
<proteinExistence type="predicted"/>
<dbReference type="Gene3D" id="1.10.287.110">
    <property type="entry name" value="DnaJ domain"/>
    <property type="match status" value="1"/>
</dbReference>